<feature type="compositionally biased region" description="Polar residues" evidence="1">
    <location>
        <begin position="120"/>
        <end position="135"/>
    </location>
</feature>
<dbReference type="Proteomes" id="UP001239994">
    <property type="component" value="Unassembled WGS sequence"/>
</dbReference>
<organism evidence="2 3">
    <name type="scientific">Electrophorus voltai</name>
    <dbReference type="NCBI Taxonomy" id="2609070"/>
    <lineage>
        <taxon>Eukaryota</taxon>
        <taxon>Metazoa</taxon>
        <taxon>Chordata</taxon>
        <taxon>Craniata</taxon>
        <taxon>Vertebrata</taxon>
        <taxon>Euteleostomi</taxon>
        <taxon>Actinopterygii</taxon>
        <taxon>Neopterygii</taxon>
        <taxon>Teleostei</taxon>
        <taxon>Ostariophysi</taxon>
        <taxon>Gymnotiformes</taxon>
        <taxon>Gymnotoidei</taxon>
        <taxon>Gymnotidae</taxon>
        <taxon>Electrophorus</taxon>
    </lineage>
</organism>
<feature type="region of interest" description="Disordered" evidence="1">
    <location>
        <begin position="60"/>
        <end position="155"/>
    </location>
</feature>
<feature type="non-terminal residue" evidence="2">
    <location>
        <position position="579"/>
    </location>
</feature>
<accession>A0AAD8YY08</accession>
<evidence type="ECO:0000313" key="3">
    <source>
        <dbReference type="Proteomes" id="UP001239994"/>
    </source>
</evidence>
<feature type="region of interest" description="Disordered" evidence="1">
    <location>
        <begin position="528"/>
        <end position="557"/>
    </location>
</feature>
<dbReference type="AlphaFoldDB" id="A0AAD8YY08"/>
<feature type="region of interest" description="Disordered" evidence="1">
    <location>
        <begin position="168"/>
        <end position="192"/>
    </location>
</feature>
<feature type="compositionally biased region" description="Polar residues" evidence="1">
    <location>
        <begin position="75"/>
        <end position="84"/>
    </location>
</feature>
<feature type="region of interest" description="Disordered" evidence="1">
    <location>
        <begin position="463"/>
        <end position="486"/>
    </location>
</feature>
<gene>
    <name evidence="2" type="ORF">P4O66_015331</name>
</gene>
<comment type="caution">
    <text evidence="2">The sequence shown here is derived from an EMBL/GenBank/DDBJ whole genome shotgun (WGS) entry which is preliminary data.</text>
</comment>
<feature type="compositionally biased region" description="Low complexity" evidence="1">
    <location>
        <begin position="477"/>
        <end position="486"/>
    </location>
</feature>
<evidence type="ECO:0000256" key="1">
    <source>
        <dbReference type="SAM" id="MobiDB-lite"/>
    </source>
</evidence>
<dbReference type="EMBL" id="JAROKS010000022">
    <property type="protein sequence ID" value="KAK1789402.1"/>
    <property type="molecule type" value="Genomic_DNA"/>
</dbReference>
<feature type="region of interest" description="Disordered" evidence="1">
    <location>
        <begin position="330"/>
        <end position="356"/>
    </location>
</feature>
<keyword evidence="3" id="KW-1185">Reference proteome</keyword>
<protein>
    <submittedName>
        <fullName evidence="2">Uncharacterized protein</fullName>
    </submittedName>
</protein>
<sequence>MNLKISSMHRGRPPVSAGRLGDERFLLSWLPAAGRPGGSISNNGKNTYGSEAARLATWSAGDSSELNTPKMVASKRQQSVQSNPGAPRQESVRSNPGAYRDRSQCGATQDLPETGVSAEQPGSFQRQESVRSNPGASRDRSNVKPSCHGSASTTDELSKYVVGDSVPVPVPGARDAAKSVPVPVPGTRDTAKSVPVQVPGVRDTANSVLVPVPTTRNATRPEPVSKRCHLALSSSRSWRGGCRPARCSPWHERCRPARSSPQQERPCPTVSSPQCERHRPSCSCSQPSGCLATQEVSQSVLVPCVRSVPVGAPLALPAAPLTPVATPPDPVVPLSSATPSSDLLDPPLRGAAAPPNPPPLKALAAPLDLPATLLTAKAMEAIPLDLMGLPVTEVAAHLLLPGAGSAPAVGRDLPTVAAALLDPQLDSMPRVEDPALPVPVSGTEIIAPSAPAPGVEEVTLPIPVPRTRPVPKPRTRPAPVAAPRDSPVAPVAATAVPPKTFGTPSTMRDICFIQRKRSTIMHVGNSNAFSITDSQSPSGREKEEEDTGGDAIMPPPCVSAPFTLNEVTRRRQVTENPWQ</sequence>
<evidence type="ECO:0000313" key="2">
    <source>
        <dbReference type="EMBL" id="KAK1789402.1"/>
    </source>
</evidence>
<proteinExistence type="predicted"/>
<name>A0AAD8YY08_9TELE</name>
<feature type="compositionally biased region" description="Polar residues" evidence="1">
    <location>
        <begin position="528"/>
        <end position="538"/>
    </location>
</feature>
<reference evidence="2" key="1">
    <citation type="submission" date="2023-03" db="EMBL/GenBank/DDBJ databases">
        <title>Electrophorus voltai genome.</title>
        <authorList>
            <person name="Bian C."/>
        </authorList>
    </citation>
    <scope>NUCLEOTIDE SEQUENCE</scope>
    <source>
        <strain evidence="2">CB-2022</strain>
        <tissue evidence="2">Muscle</tissue>
    </source>
</reference>